<proteinExistence type="predicted"/>
<evidence type="ECO:0000313" key="2">
    <source>
        <dbReference type="EMBL" id="EJU00891.1"/>
    </source>
</evidence>
<feature type="compositionally biased region" description="Basic and acidic residues" evidence="1">
    <location>
        <begin position="234"/>
        <end position="246"/>
    </location>
</feature>
<accession>M5FTD5</accession>
<organism evidence="2 3">
    <name type="scientific">Dacryopinax primogenitus (strain DJM 731)</name>
    <name type="common">Brown rot fungus</name>
    <dbReference type="NCBI Taxonomy" id="1858805"/>
    <lineage>
        <taxon>Eukaryota</taxon>
        <taxon>Fungi</taxon>
        <taxon>Dikarya</taxon>
        <taxon>Basidiomycota</taxon>
        <taxon>Agaricomycotina</taxon>
        <taxon>Dacrymycetes</taxon>
        <taxon>Dacrymycetales</taxon>
        <taxon>Dacrymycetaceae</taxon>
        <taxon>Dacryopinax</taxon>
    </lineage>
</organism>
<keyword evidence="3" id="KW-1185">Reference proteome</keyword>
<reference evidence="2 3" key="1">
    <citation type="journal article" date="2012" name="Science">
        <title>The Paleozoic origin of enzymatic lignin decomposition reconstructed from 31 fungal genomes.</title>
        <authorList>
            <person name="Floudas D."/>
            <person name="Binder M."/>
            <person name="Riley R."/>
            <person name="Barry K."/>
            <person name="Blanchette R.A."/>
            <person name="Henrissat B."/>
            <person name="Martinez A.T."/>
            <person name="Otillar R."/>
            <person name="Spatafora J.W."/>
            <person name="Yadav J.S."/>
            <person name="Aerts A."/>
            <person name="Benoit I."/>
            <person name="Boyd A."/>
            <person name="Carlson A."/>
            <person name="Copeland A."/>
            <person name="Coutinho P.M."/>
            <person name="de Vries R.P."/>
            <person name="Ferreira P."/>
            <person name="Findley K."/>
            <person name="Foster B."/>
            <person name="Gaskell J."/>
            <person name="Glotzer D."/>
            <person name="Gorecki P."/>
            <person name="Heitman J."/>
            <person name="Hesse C."/>
            <person name="Hori C."/>
            <person name="Igarashi K."/>
            <person name="Jurgens J.A."/>
            <person name="Kallen N."/>
            <person name="Kersten P."/>
            <person name="Kohler A."/>
            <person name="Kuees U."/>
            <person name="Kumar T.K.A."/>
            <person name="Kuo A."/>
            <person name="LaButti K."/>
            <person name="Larrondo L.F."/>
            <person name="Lindquist E."/>
            <person name="Ling A."/>
            <person name="Lombard V."/>
            <person name="Lucas S."/>
            <person name="Lundell T."/>
            <person name="Martin R."/>
            <person name="McLaughlin D.J."/>
            <person name="Morgenstern I."/>
            <person name="Morin E."/>
            <person name="Murat C."/>
            <person name="Nagy L.G."/>
            <person name="Nolan M."/>
            <person name="Ohm R.A."/>
            <person name="Patyshakuliyeva A."/>
            <person name="Rokas A."/>
            <person name="Ruiz-Duenas F.J."/>
            <person name="Sabat G."/>
            <person name="Salamov A."/>
            <person name="Samejima M."/>
            <person name="Schmutz J."/>
            <person name="Slot J.C."/>
            <person name="St John F."/>
            <person name="Stenlid J."/>
            <person name="Sun H."/>
            <person name="Sun S."/>
            <person name="Syed K."/>
            <person name="Tsang A."/>
            <person name="Wiebenga A."/>
            <person name="Young D."/>
            <person name="Pisabarro A."/>
            <person name="Eastwood D.C."/>
            <person name="Martin F."/>
            <person name="Cullen D."/>
            <person name="Grigoriev I.V."/>
            <person name="Hibbett D.S."/>
        </authorList>
    </citation>
    <scope>NUCLEOTIDE SEQUENCE [LARGE SCALE GENOMIC DNA]</scope>
    <source>
        <strain evidence="2 3">DJM-731 SS1</strain>
    </source>
</reference>
<dbReference type="AlphaFoldDB" id="M5FTD5"/>
<evidence type="ECO:0000256" key="1">
    <source>
        <dbReference type="SAM" id="MobiDB-lite"/>
    </source>
</evidence>
<dbReference type="Proteomes" id="UP000030653">
    <property type="component" value="Unassembled WGS sequence"/>
</dbReference>
<dbReference type="HOGENOM" id="CLU_401149_0_0_1"/>
<name>M5FTD5_DACPD</name>
<sequence>MDALSTIFGRSVTLTIRLYSALILPQRKVDRNVIQNRRTLESLIAGSPFFGQLGNTIVINEGDSQKSGEVRSGNLLGTPGPSPDVGQMALQLPIKMEYRWVTSDLIQNGLNFLDSPGLGDTDYLRSAGAERALMQAAIICIVAPIERCEENKIARSLARLCQKECLMGRPAQLVFICTQCDHGIGDDSHQEEFMTEDSHHEVDSTLQEMKRWEEELEEWGALKTALEEDDSETEERPRKRARHEDASDNPTSGRMADCDDWPMLDDDETLRDANNHIQSLETSIKAARFKIRNTVMLARNGYAKKRMSATLEKWLPKMDTSSIRIFSVAAECYQELKKRRSDGCHGNVDETQIPQLRAYLMSEGETNLKLHAARLERDLVLTAERILNFFSSEGQANVDLSNALSAFFGGEQDRVQYRLDDRLAQLCSKSFDWVNGMVPIMLEAAQKLAAHLRHNPDAIFKDRYDEPITKALVSFIEMMVLPWNQAFLTIRQFLIDITDSLFDEAAWIIGELDKLEYLGNENLRKLLSSIGRTEKRAFRQRIKEAAYHCGDEMGAARRNARKDLAQYIQQELTPTYEKVMEGKGRGFVAASKELIVHALTTDDSTILTTSGHILVNGLSGYYSQALQGIGGAMQTAVRELKKAYLDTGTKIDETDERDVRARRAFLEYAMKVLSEMQYSKDSAESN</sequence>
<dbReference type="RefSeq" id="XP_040627788.1">
    <property type="nucleotide sequence ID" value="XM_040770263.1"/>
</dbReference>
<feature type="region of interest" description="Disordered" evidence="1">
    <location>
        <begin position="222"/>
        <end position="260"/>
    </location>
</feature>
<dbReference type="PANTHER" id="PTHR36681">
    <property type="entry name" value="NUCLEAR GTPASE, GERMINAL CENTER-ASSOCIATED, TANDEM DUPLICATE 3"/>
    <property type="match status" value="1"/>
</dbReference>
<dbReference type="OrthoDB" id="3598281at2759"/>
<dbReference type="STRING" id="1858805.M5FTD5"/>
<evidence type="ECO:0000313" key="3">
    <source>
        <dbReference type="Proteomes" id="UP000030653"/>
    </source>
</evidence>
<dbReference type="GeneID" id="63685325"/>
<protein>
    <submittedName>
        <fullName evidence="2">Uncharacterized protein</fullName>
    </submittedName>
</protein>
<gene>
    <name evidence="2" type="ORF">DACRYDRAFT_116783</name>
</gene>
<dbReference type="EMBL" id="JH795865">
    <property type="protein sequence ID" value="EJU00891.1"/>
    <property type="molecule type" value="Genomic_DNA"/>
</dbReference>
<dbReference type="PANTHER" id="PTHR36681:SF3">
    <property type="entry name" value="NUCLEAR GTPASE, GERMINAL CENTER-ASSOCIATED, TANDEM DUPLICATE 3"/>
    <property type="match status" value="1"/>
</dbReference>